<comment type="caution">
    <text evidence="1">The sequence shown here is derived from an EMBL/GenBank/DDBJ whole genome shotgun (WGS) entry which is preliminary data.</text>
</comment>
<protein>
    <submittedName>
        <fullName evidence="1">Uncharacterized protein</fullName>
    </submittedName>
</protein>
<keyword evidence="2" id="KW-1185">Reference proteome</keyword>
<accession>A0ACC2NM37</accession>
<dbReference type="Proteomes" id="UP001239111">
    <property type="component" value="Chromosome 3"/>
</dbReference>
<gene>
    <name evidence="1" type="ORF">QAD02_003445</name>
</gene>
<dbReference type="EMBL" id="CM056743">
    <property type="protein sequence ID" value="KAJ8672186.1"/>
    <property type="molecule type" value="Genomic_DNA"/>
</dbReference>
<organism evidence="1 2">
    <name type="scientific">Eretmocerus hayati</name>
    <dbReference type="NCBI Taxonomy" id="131215"/>
    <lineage>
        <taxon>Eukaryota</taxon>
        <taxon>Metazoa</taxon>
        <taxon>Ecdysozoa</taxon>
        <taxon>Arthropoda</taxon>
        <taxon>Hexapoda</taxon>
        <taxon>Insecta</taxon>
        <taxon>Pterygota</taxon>
        <taxon>Neoptera</taxon>
        <taxon>Endopterygota</taxon>
        <taxon>Hymenoptera</taxon>
        <taxon>Apocrita</taxon>
        <taxon>Proctotrupomorpha</taxon>
        <taxon>Chalcidoidea</taxon>
        <taxon>Aphelinidae</taxon>
        <taxon>Aphelininae</taxon>
        <taxon>Eretmocerus</taxon>
    </lineage>
</organism>
<proteinExistence type="predicted"/>
<sequence>MPRIRHQHCSALATRNCTSFLQFRNSLAEFRDHVSPPGCDRCRDVDVEHLDKAPPPQSRQSAPDINDLLPETFCNRQNWILKDSLPVIAVLKNWFKKLLNLEQTGRMFEGKTNAFIAEFPSFFEKRLIYSAKFYNPKLFQKYRHEKNALLVLIRLIPQPASVVLSRSKKTASEGQIKSKKVPKLYVKKTQMKTYQRGRINVKREYSNNKQAAPHACISFDYVSLGTYQPLHNIFCIII</sequence>
<evidence type="ECO:0000313" key="2">
    <source>
        <dbReference type="Proteomes" id="UP001239111"/>
    </source>
</evidence>
<evidence type="ECO:0000313" key="1">
    <source>
        <dbReference type="EMBL" id="KAJ8672186.1"/>
    </source>
</evidence>
<reference evidence="1" key="1">
    <citation type="submission" date="2023-04" db="EMBL/GenBank/DDBJ databases">
        <title>A chromosome-level genome assembly of the parasitoid wasp Eretmocerus hayati.</title>
        <authorList>
            <person name="Zhong Y."/>
            <person name="Liu S."/>
            <person name="Liu Y."/>
        </authorList>
    </citation>
    <scope>NUCLEOTIDE SEQUENCE</scope>
    <source>
        <strain evidence="1">ZJU_SS_LIU_2023</strain>
    </source>
</reference>
<name>A0ACC2NM37_9HYME</name>